<evidence type="ECO:0000256" key="1">
    <source>
        <dbReference type="SAM" id="Phobius"/>
    </source>
</evidence>
<protein>
    <submittedName>
        <fullName evidence="2">Putative membrane protein</fullName>
    </submittedName>
</protein>
<comment type="caution">
    <text evidence="2">The sequence shown here is derived from an EMBL/GenBank/DDBJ whole genome shotgun (WGS) entry which is preliminary data.</text>
</comment>
<feature type="transmembrane region" description="Helical" evidence="1">
    <location>
        <begin position="319"/>
        <end position="335"/>
    </location>
</feature>
<keyword evidence="1" id="KW-0472">Membrane</keyword>
<dbReference type="Proteomes" id="UP000015442">
    <property type="component" value="Unassembled WGS sequence"/>
</dbReference>
<proteinExistence type="predicted"/>
<feature type="transmembrane region" description="Helical" evidence="1">
    <location>
        <begin position="248"/>
        <end position="266"/>
    </location>
</feature>
<gene>
    <name evidence="2" type="ORF">LEP1GSC059_1848</name>
</gene>
<reference evidence="2 3" key="1">
    <citation type="submission" date="2013-05" db="EMBL/GenBank/DDBJ databases">
        <authorList>
            <person name="Harkins D.M."/>
            <person name="Durkin A.S."/>
            <person name="Brinkac L.M."/>
            <person name="Haft D.H."/>
            <person name="Selengut J.D."/>
            <person name="Sanka R."/>
            <person name="DePew J."/>
            <person name="Purushe J."/>
            <person name="Hartskeerl R.A."/>
            <person name="Ahmed A."/>
            <person name="van der Linden H."/>
            <person name="Goris M.G.A."/>
            <person name="Vinetz J.M."/>
            <person name="Sutton G.G."/>
            <person name="Nierman W.C."/>
            <person name="Fouts D.E."/>
        </authorList>
    </citation>
    <scope>NUCLEOTIDE SEQUENCE [LARGE SCALE GENOMIC DNA]</scope>
    <source>
        <strain evidence="2 3">CZ214</strain>
    </source>
</reference>
<accession>T0GRA3</accession>
<feature type="transmembrane region" description="Helical" evidence="1">
    <location>
        <begin position="473"/>
        <end position="496"/>
    </location>
</feature>
<organism evidence="2 3">
    <name type="scientific">Leptospira noguchii serovar Panama str. CZ214</name>
    <dbReference type="NCBI Taxonomy" id="1001595"/>
    <lineage>
        <taxon>Bacteria</taxon>
        <taxon>Pseudomonadati</taxon>
        <taxon>Spirochaetota</taxon>
        <taxon>Spirochaetia</taxon>
        <taxon>Leptospirales</taxon>
        <taxon>Leptospiraceae</taxon>
        <taxon>Leptospira</taxon>
    </lineage>
</organism>
<name>T0GRA3_9LEPT</name>
<feature type="transmembrane region" description="Helical" evidence="1">
    <location>
        <begin position="12"/>
        <end position="31"/>
    </location>
</feature>
<feature type="transmembrane region" description="Helical" evidence="1">
    <location>
        <begin position="168"/>
        <end position="189"/>
    </location>
</feature>
<evidence type="ECO:0000313" key="3">
    <source>
        <dbReference type="Proteomes" id="UP000015442"/>
    </source>
</evidence>
<sequence>MTNEKNQKRILKILYFAISVSVILLGLLIVFDDRLGVVGEPFIDHLMVMNIAISRQLYGVEGYAGLEQILTALKQIPNVSTIDLVTIDDYTKYLSEINAALFKASYLKIINFDHLHGYINEQTYVYFVVLSFQLFGIKTQSISLFWFLIFGFSSFIFLVSYRNKISQLILLWCLVNSIIFIVICNPAVGAQLLSIYNYRFIPILGIIPFFHILLASRQTKITFSQWFLIFLQTAPLLFVFLARGSSLWMLIALFISSTIMLCIYLWRFRGWSLSKKIFSYRIFKVIFVYFRIPLLVSLLFFLVKYVPHQELHKEYSKEIWTQTHVLWHPLFIGVVSDPKLRSDFVCSKTSLSDKLKGFYHIPECDSEISFYKRFVQGIRNEPADMNGFHAAVKYLRENGSTDQIGTDIVKEGHFNIKWQFYDTTLRNVYFDLLRKRPIDVGYMYLFIKPIRFFMNVLSYVQFFIKSIYQSPNILFIILTVFSLHLFILVKLFHLSILLERKVESELRIFAKMILLSFIVSMIPSILFYSQRHTVADSATVLVALCIFLSIFLIKKSLKKRIPIGTC</sequence>
<dbReference type="AlphaFoldDB" id="T0GRA3"/>
<feature type="transmembrane region" description="Helical" evidence="1">
    <location>
        <begin position="142"/>
        <end position="161"/>
    </location>
</feature>
<feature type="transmembrane region" description="Helical" evidence="1">
    <location>
        <begin position="286"/>
        <end position="307"/>
    </location>
</feature>
<feature type="transmembrane region" description="Helical" evidence="1">
    <location>
        <begin position="195"/>
        <end position="214"/>
    </location>
</feature>
<keyword evidence="1" id="KW-0812">Transmembrane</keyword>
<feature type="transmembrane region" description="Helical" evidence="1">
    <location>
        <begin position="508"/>
        <end position="528"/>
    </location>
</feature>
<feature type="transmembrane region" description="Helical" evidence="1">
    <location>
        <begin position="534"/>
        <end position="553"/>
    </location>
</feature>
<dbReference type="EMBL" id="AKWY02000034">
    <property type="protein sequence ID" value="EQA69926.1"/>
    <property type="molecule type" value="Genomic_DNA"/>
</dbReference>
<feature type="transmembrane region" description="Helical" evidence="1">
    <location>
        <begin position="226"/>
        <end position="242"/>
    </location>
</feature>
<feature type="transmembrane region" description="Helical" evidence="1">
    <location>
        <begin position="442"/>
        <end position="461"/>
    </location>
</feature>
<keyword evidence="1" id="KW-1133">Transmembrane helix</keyword>
<evidence type="ECO:0000313" key="2">
    <source>
        <dbReference type="EMBL" id="EQA69926.1"/>
    </source>
</evidence>